<dbReference type="InterPro" id="IPR023296">
    <property type="entry name" value="Glyco_hydro_beta-prop_sf"/>
</dbReference>
<feature type="region of interest" description="Disordered" evidence="5">
    <location>
        <begin position="368"/>
        <end position="406"/>
    </location>
</feature>
<dbReference type="AlphaFoldDB" id="I0Z6G9"/>
<feature type="compositionally biased region" description="Low complexity" evidence="5">
    <location>
        <begin position="386"/>
        <end position="398"/>
    </location>
</feature>
<accession>I0Z6G9</accession>
<comment type="similarity">
    <text evidence="1 4">Belongs to the glycosyl hydrolase 43 family.</text>
</comment>
<reference evidence="7 8" key="1">
    <citation type="journal article" date="2012" name="Genome Biol.">
        <title>The genome of the polar eukaryotic microalga coccomyxa subellipsoidea reveals traits of cold adaptation.</title>
        <authorList>
            <person name="Blanc G."/>
            <person name="Agarkova I."/>
            <person name="Grimwood J."/>
            <person name="Kuo A."/>
            <person name="Brueggeman A."/>
            <person name="Dunigan D."/>
            <person name="Gurnon J."/>
            <person name="Ladunga I."/>
            <person name="Lindquist E."/>
            <person name="Lucas S."/>
            <person name="Pangilinan J."/>
            <person name="Proschold T."/>
            <person name="Salamov A."/>
            <person name="Schmutz J."/>
            <person name="Weeks D."/>
            <person name="Yamada T."/>
            <person name="Claverie J.M."/>
            <person name="Grigoriev I."/>
            <person name="Van Etten J."/>
            <person name="Lomsadze A."/>
            <person name="Borodovsky M."/>
        </authorList>
    </citation>
    <scope>NUCLEOTIDE SEQUENCE [LARGE SCALE GENOMIC DNA]</scope>
    <source>
        <strain evidence="7 8">C-169</strain>
    </source>
</reference>
<sequence>MGKLIRAVGAPQLWTTILCGALLLVTLAAAALPEEALIVPGTLPLDADGNSVHAHGGGVLKVKDTFYWFGESYKRPLLGDFLSEGVNLYSSTDMATWHYVGLVFNGTQQMVDLPADMGSAPFRIERPKILYNEAYNNYVLLFHSDTPKFGYPSVGVAVAKEITGPYEWVRCFQPDGKASYDMGVFQEDDGTAFLVRSVENKYVGISQLSPDYTDTLGISSTAPQAEGPAVFRPVSGSYFMMGSHLTGWAPNPPQLFHASAPSLHNATWTELPEPARGEGANITYNSQSSFVFPLEFADGTILYIYMGDRWNFYGPGKVENATYVWLPLLPRTDGAGYELQFENEWRPADFRDRARVPVVYNTGTAPAPAAAAETTGGARVQGGGAAATTPSGPTGAAAKRTPTQPPAGIEAFTRPSIFALSSTAASRAAAPSMTTAAGGSFARRAANRVEAWLTG</sequence>
<feature type="chain" id="PRO_5003636845" description="Arabinanase/levansucrase/invertase" evidence="6">
    <location>
        <begin position="31"/>
        <end position="455"/>
    </location>
</feature>
<dbReference type="KEGG" id="csl:COCSUDRAFT_83613"/>
<dbReference type="PANTHER" id="PTHR22925">
    <property type="entry name" value="GLYCOSYL HYDROLASE 43 FAMILY MEMBER"/>
    <property type="match status" value="1"/>
</dbReference>
<dbReference type="GO" id="GO:0005975">
    <property type="term" value="P:carbohydrate metabolic process"/>
    <property type="evidence" value="ECO:0007669"/>
    <property type="project" value="InterPro"/>
</dbReference>
<gene>
    <name evidence="7" type="ORF">COCSUDRAFT_83613</name>
</gene>
<evidence type="ECO:0000256" key="4">
    <source>
        <dbReference type="RuleBase" id="RU361187"/>
    </source>
</evidence>
<evidence type="ECO:0000256" key="5">
    <source>
        <dbReference type="SAM" id="MobiDB-lite"/>
    </source>
</evidence>
<dbReference type="GO" id="GO:0004553">
    <property type="term" value="F:hydrolase activity, hydrolyzing O-glycosyl compounds"/>
    <property type="evidence" value="ECO:0007669"/>
    <property type="project" value="InterPro"/>
</dbReference>
<evidence type="ECO:0000313" key="7">
    <source>
        <dbReference type="EMBL" id="EIE26238.1"/>
    </source>
</evidence>
<name>I0Z6G9_COCSC</name>
<feature type="compositionally biased region" description="Low complexity" evidence="5">
    <location>
        <begin position="368"/>
        <end position="378"/>
    </location>
</feature>
<feature type="signal peptide" evidence="6">
    <location>
        <begin position="1"/>
        <end position="30"/>
    </location>
</feature>
<dbReference type="EMBL" id="AGSI01000003">
    <property type="protein sequence ID" value="EIE26238.1"/>
    <property type="molecule type" value="Genomic_DNA"/>
</dbReference>
<dbReference type="SUPFAM" id="SSF75005">
    <property type="entry name" value="Arabinanase/levansucrase/invertase"/>
    <property type="match status" value="1"/>
</dbReference>
<keyword evidence="2 4" id="KW-0378">Hydrolase</keyword>
<dbReference type="Gene3D" id="2.115.10.20">
    <property type="entry name" value="Glycosyl hydrolase domain, family 43"/>
    <property type="match status" value="1"/>
</dbReference>
<dbReference type="OrthoDB" id="506981at2759"/>
<dbReference type="PANTHER" id="PTHR22925:SF3">
    <property type="entry name" value="GLYCOSYL HYDROLASE FAMILY PROTEIN 43"/>
    <property type="match status" value="1"/>
</dbReference>
<comment type="caution">
    <text evidence="7">The sequence shown here is derived from an EMBL/GenBank/DDBJ whole genome shotgun (WGS) entry which is preliminary data.</text>
</comment>
<evidence type="ECO:0000313" key="8">
    <source>
        <dbReference type="Proteomes" id="UP000007264"/>
    </source>
</evidence>
<dbReference type="Proteomes" id="UP000007264">
    <property type="component" value="Unassembled WGS sequence"/>
</dbReference>
<evidence type="ECO:0000256" key="2">
    <source>
        <dbReference type="ARBA" id="ARBA00022801"/>
    </source>
</evidence>
<proteinExistence type="inferred from homology"/>
<evidence type="ECO:0008006" key="9">
    <source>
        <dbReference type="Google" id="ProtNLM"/>
    </source>
</evidence>
<dbReference type="eggNOG" id="ENOG502QW2A">
    <property type="taxonomic scope" value="Eukaryota"/>
</dbReference>
<evidence type="ECO:0000256" key="1">
    <source>
        <dbReference type="ARBA" id="ARBA00009865"/>
    </source>
</evidence>
<dbReference type="InterPro" id="IPR006710">
    <property type="entry name" value="Glyco_hydro_43"/>
</dbReference>
<evidence type="ECO:0000256" key="6">
    <source>
        <dbReference type="SAM" id="SignalP"/>
    </source>
</evidence>
<organism evidence="7 8">
    <name type="scientific">Coccomyxa subellipsoidea (strain C-169)</name>
    <name type="common">Green microalga</name>
    <dbReference type="NCBI Taxonomy" id="574566"/>
    <lineage>
        <taxon>Eukaryota</taxon>
        <taxon>Viridiplantae</taxon>
        <taxon>Chlorophyta</taxon>
        <taxon>core chlorophytes</taxon>
        <taxon>Trebouxiophyceae</taxon>
        <taxon>Trebouxiophyceae incertae sedis</taxon>
        <taxon>Coccomyxaceae</taxon>
        <taxon>Coccomyxa</taxon>
        <taxon>Coccomyxa subellipsoidea</taxon>
    </lineage>
</organism>
<dbReference type="CDD" id="cd08985">
    <property type="entry name" value="GH43_CtGH43-like"/>
    <property type="match status" value="1"/>
</dbReference>
<keyword evidence="8" id="KW-1185">Reference proteome</keyword>
<dbReference type="GeneID" id="17043872"/>
<keyword evidence="6" id="KW-0732">Signal</keyword>
<evidence type="ECO:0000256" key="3">
    <source>
        <dbReference type="ARBA" id="ARBA00023295"/>
    </source>
</evidence>
<dbReference type="STRING" id="574566.I0Z6G9"/>
<keyword evidence="3 4" id="KW-0326">Glycosidase</keyword>
<dbReference type="RefSeq" id="XP_005650782.1">
    <property type="nucleotide sequence ID" value="XM_005650725.1"/>
</dbReference>
<protein>
    <recommendedName>
        <fullName evidence="9">Arabinanase/levansucrase/invertase</fullName>
    </recommendedName>
</protein>
<dbReference type="Pfam" id="PF04616">
    <property type="entry name" value="Glyco_hydro_43"/>
    <property type="match status" value="1"/>
</dbReference>